<dbReference type="GO" id="GO:0016805">
    <property type="term" value="F:dipeptidase activity"/>
    <property type="evidence" value="ECO:0007669"/>
    <property type="project" value="UniProtKB-KW"/>
</dbReference>
<keyword evidence="6" id="KW-0862">Zinc</keyword>
<dbReference type="InterPro" id="IPR002933">
    <property type="entry name" value="Peptidase_M20"/>
</dbReference>
<evidence type="ECO:0000313" key="9">
    <source>
        <dbReference type="EMBL" id="AEV94388.1"/>
    </source>
</evidence>
<organism evidence="9 10">
    <name type="scientific">Pediococcus claussenii (strain ATCC BAA-344 / DSM 14800 / JCM 18046 / KCTC 3811 / LMG 21948 / P06)</name>
    <dbReference type="NCBI Taxonomy" id="701521"/>
    <lineage>
        <taxon>Bacteria</taxon>
        <taxon>Bacillati</taxon>
        <taxon>Bacillota</taxon>
        <taxon>Bacilli</taxon>
        <taxon>Lactobacillales</taxon>
        <taxon>Lactobacillaceae</taxon>
        <taxon>Pediococcus</taxon>
    </lineage>
</organism>
<dbReference type="NCBIfam" id="NF005591">
    <property type="entry name" value="PRK07318.1"/>
    <property type="match status" value="1"/>
</dbReference>
<dbReference type="Gene3D" id="3.40.630.10">
    <property type="entry name" value="Zn peptidases"/>
    <property type="match status" value="1"/>
</dbReference>
<dbReference type="PATRIC" id="fig|701521.8.peg.51"/>
<dbReference type="Proteomes" id="UP000005444">
    <property type="component" value="Chromosome"/>
</dbReference>
<evidence type="ECO:0000256" key="2">
    <source>
        <dbReference type="ARBA" id="ARBA00006247"/>
    </source>
</evidence>
<evidence type="ECO:0000256" key="5">
    <source>
        <dbReference type="ARBA" id="ARBA00022801"/>
    </source>
</evidence>
<evidence type="ECO:0000256" key="4">
    <source>
        <dbReference type="ARBA" id="ARBA00022723"/>
    </source>
</evidence>
<keyword evidence="10" id="KW-1185">Reference proteome</keyword>
<comment type="cofactor">
    <cofactor evidence="1">
        <name>Zn(2+)</name>
        <dbReference type="ChEBI" id="CHEBI:29105"/>
    </cofactor>
</comment>
<dbReference type="HOGENOM" id="CLU_031786_2_0_9"/>
<sequence length="466" mass="51276">MAIDWTAEVEKRKEQTLNRLVELLKIDSSRDSEHGTKEAPLGEGPKKALETVLGFAKEDGFVIKNVENVAGHVEYGDGKEILGILGHMDEVPAGEGWETNPFEPVIKDGRIYARGASDDKGPSMAAYLGLQIIKELELPVSKKIRLIFGTDEESEWYGMERYLANEATPDFGFSPDAEFPIINGEKGIASFRIELAPENAKGSMTLASFTSGIKENMIPRDATAVIDLNDDINVPELKSAFEDFLTENGLEGELTTDNNTVKFFLIGKSAHALEPKAGLNAATFLALFLKDRVESEYLKLIADNLHLDSRGNKLGINTVDEKMGDLTVTPDLFDFEAGKPSSIIINVRYPKSTNTDEITRLTADALSDYKVKVVLHGHAQEPHYVSSNDPLVKTLLSIYEEHSGEKGSEQVIGGGTYGRILDRGVAFGAQFPGRENVMHQANEYMMIDDIFNAAVIYAHAIYELAK</sequence>
<dbReference type="STRING" id="701521.PECL_53"/>
<dbReference type="GO" id="GO:0008777">
    <property type="term" value="F:acetylornithine deacetylase activity"/>
    <property type="evidence" value="ECO:0007669"/>
    <property type="project" value="TreeGrafter"/>
</dbReference>
<dbReference type="GO" id="GO:0006508">
    <property type="term" value="P:proteolysis"/>
    <property type="evidence" value="ECO:0007669"/>
    <property type="project" value="UniProtKB-KW"/>
</dbReference>
<dbReference type="GO" id="GO:0008270">
    <property type="term" value="F:zinc ion binding"/>
    <property type="evidence" value="ECO:0007669"/>
    <property type="project" value="InterPro"/>
</dbReference>
<dbReference type="PROSITE" id="PS00759">
    <property type="entry name" value="ARGE_DAPE_CPG2_2"/>
    <property type="match status" value="1"/>
</dbReference>
<dbReference type="CDD" id="cd03888">
    <property type="entry name" value="M20_PepV"/>
    <property type="match status" value="1"/>
</dbReference>
<dbReference type="SUPFAM" id="SSF55031">
    <property type="entry name" value="Bacterial exopeptidase dimerisation domain"/>
    <property type="match status" value="1"/>
</dbReference>
<dbReference type="NCBIfam" id="TIGR01887">
    <property type="entry name" value="dipeptidaselike"/>
    <property type="match status" value="1"/>
</dbReference>
<dbReference type="eggNOG" id="COG0624">
    <property type="taxonomic scope" value="Bacteria"/>
</dbReference>
<evidence type="ECO:0000256" key="8">
    <source>
        <dbReference type="ARBA" id="ARBA00023049"/>
    </source>
</evidence>
<keyword evidence="3" id="KW-0645">Protease</keyword>
<evidence type="ECO:0000256" key="7">
    <source>
        <dbReference type="ARBA" id="ARBA00022997"/>
    </source>
</evidence>
<reference evidence="9 10" key="1">
    <citation type="journal article" date="2012" name="J. Bacteriol.">
        <title>Complete Genome Sequence of the Beer Spoilage Organism Pediococcus claussenii ATCC BAA-344T.</title>
        <authorList>
            <person name="Pittet V."/>
            <person name="Abegunde T."/>
            <person name="Marfleet T."/>
            <person name="Haakensen M."/>
            <person name="Morrow K."/>
            <person name="Jayaprakash T."/>
            <person name="Schroeder K."/>
            <person name="Trost B."/>
            <person name="Byrns S."/>
            <person name="Bergsveinson J."/>
            <person name="Kusalik A."/>
            <person name="Ziola B."/>
        </authorList>
    </citation>
    <scope>NUCLEOTIDE SEQUENCE [LARGE SCALE GENOMIC DNA]</scope>
    <source>
        <strain evidence="9 10">ATCC BAA-344</strain>
    </source>
</reference>
<evidence type="ECO:0000256" key="6">
    <source>
        <dbReference type="ARBA" id="ARBA00022833"/>
    </source>
</evidence>
<accession>G8PEC7</accession>
<evidence type="ECO:0000313" key="10">
    <source>
        <dbReference type="Proteomes" id="UP000005444"/>
    </source>
</evidence>
<dbReference type="PANTHER" id="PTHR43808">
    <property type="entry name" value="ACETYLORNITHINE DEACETYLASE"/>
    <property type="match status" value="1"/>
</dbReference>
<dbReference type="PANTHER" id="PTHR43808:SF31">
    <property type="entry name" value="N-ACETYL-L-CITRULLINE DEACETYLASE"/>
    <property type="match status" value="1"/>
</dbReference>
<protein>
    <submittedName>
        <fullName evidence="9">Dipeptidase family protein</fullName>
    </submittedName>
</protein>
<evidence type="ECO:0000256" key="1">
    <source>
        <dbReference type="ARBA" id="ARBA00001947"/>
    </source>
</evidence>
<keyword evidence="4" id="KW-0479">Metal-binding</keyword>
<dbReference type="Gene3D" id="3.30.70.360">
    <property type="match status" value="2"/>
</dbReference>
<evidence type="ECO:0000256" key="3">
    <source>
        <dbReference type="ARBA" id="ARBA00022670"/>
    </source>
</evidence>
<dbReference type="GO" id="GO:0008237">
    <property type="term" value="F:metallopeptidase activity"/>
    <property type="evidence" value="ECO:0007669"/>
    <property type="project" value="UniProtKB-KW"/>
</dbReference>
<keyword evidence="8" id="KW-0482">Metalloprotease</keyword>
<name>G8PEC7_PEDCP</name>
<dbReference type="EMBL" id="CP003137">
    <property type="protein sequence ID" value="AEV94388.1"/>
    <property type="molecule type" value="Genomic_DNA"/>
</dbReference>
<dbReference type="SUPFAM" id="SSF53187">
    <property type="entry name" value="Zn-dependent exopeptidases"/>
    <property type="match status" value="1"/>
</dbReference>
<gene>
    <name evidence="9" type="ordered locus">PECL_53</name>
</gene>
<dbReference type="InterPro" id="IPR036264">
    <property type="entry name" value="Bact_exopeptidase_dim_dom"/>
</dbReference>
<proteinExistence type="inferred from homology"/>
<dbReference type="Pfam" id="PF01546">
    <property type="entry name" value="Peptidase_M20"/>
    <property type="match status" value="1"/>
</dbReference>
<keyword evidence="7" id="KW-0224">Dipeptidase</keyword>
<dbReference type="InterPro" id="IPR050072">
    <property type="entry name" value="Peptidase_M20A"/>
</dbReference>
<dbReference type="GO" id="GO:0006526">
    <property type="term" value="P:L-arginine biosynthetic process"/>
    <property type="evidence" value="ECO:0007669"/>
    <property type="project" value="TreeGrafter"/>
</dbReference>
<dbReference type="AlphaFoldDB" id="G8PEC7"/>
<dbReference type="InterPro" id="IPR001261">
    <property type="entry name" value="ArgE/DapE_CS"/>
</dbReference>
<keyword evidence="5" id="KW-0378">Hydrolase</keyword>
<comment type="similarity">
    <text evidence="2">Belongs to the peptidase M20A family.</text>
</comment>
<dbReference type="KEGG" id="pce:PECL_53"/>
<dbReference type="InterPro" id="IPR010964">
    <property type="entry name" value="M20A_pepV-rel"/>
</dbReference>
<dbReference type="RefSeq" id="WP_014214586.1">
    <property type="nucleotide sequence ID" value="NC_016605.1"/>
</dbReference>